<dbReference type="CDD" id="cd00085">
    <property type="entry name" value="HNHc"/>
    <property type="match status" value="1"/>
</dbReference>
<evidence type="ECO:0000259" key="1">
    <source>
        <dbReference type="Pfam" id="PF13391"/>
    </source>
</evidence>
<evidence type="ECO:0000313" key="2">
    <source>
        <dbReference type="EMBL" id="MBB6179442.1"/>
    </source>
</evidence>
<proteinExistence type="predicted"/>
<keyword evidence="3" id="KW-1185">Reference proteome</keyword>
<evidence type="ECO:0000313" key="3">
    <source>
        <dbReference type="Proteomes" id="UP000535501"/>
    </source>
</evidence>
<protein>
    <submittedName>
        <fullName evidence="2">Putative restriction endonuclease</fullName>
    </submittedName>
</protein>
<dbReference type="RefSeq" id="WP_077546087.1">
    <property type="nucleotide sequence ID" value="NZ_CANLQM010000003.1"/>
</dbReference>
<keyword evidence="2" id="KW-0540">Nuclease</keyword>
<dbReference type="AlphaFoldDB" id="A0A7W9YW13"/>
<dbReference type="Pfam" id="PF13391">
    <property type="entry name" value="HNH_2"/>
    <property type="match status" value="1"/>
</dbReference>
<sequence length="296" mass="34049">MAKGIFYHKVDSTYDDVTGIRYHFPKTYFSRVRQTVGDWVIYYGPLPRMRSRYYSGLARVSSVKPDPRRDDHFYAHLEDYLDFDAPVDYVAGGGFERKLVGPDLSINPGRSVQAVRIIEEEEFASIVAAGLGQEDEWPARLESQTILHFEEAPQSSYDVGDFERPILLQTISRPFRDAKFRQHIRTVYDRTCAFTGLRLINGGGRPEVEAAHIIPVERGGNDSVQNGIALSGTVHWMFDRGLLSMGDDYKIICSRHLNEDVTHLLTKDLVARVPTELRYRPHPRYLSWHRENVFKQ</sequence>
<dbReference type="InterPro" id="IPR003615">
    <property type="entry name" value="HNH_nuc"/>
</dbReference>
<dbReference type="EMBL" id="JACHEJ010000002">
    <property type="protein sequence ID" value="MBB6179442.1"/>
    <property type="molecule type" value="Genomic_DNA"/>
</dbReference>
<comment type="caution">
    <text evidence="2">The sequence shown here is derived from an EMBL/GenBank/DDBJ whole genome shotgun (WGS) entry which is preliminary data.</text>
</comment>
<dbReference type="GO" id="GO:0004519">
    <property type="term" value="F:endonuclease activity"/>
    <property type="evidence" value="ECO:0007669"/>
    <property type="project" value="UniProtKB-KW"/>
</dbReference>
<keyword evidence="2" id="KW-0378">Hydrolase</keyword>
<reference evidence="2 3" key="1">
    <citation type="submission" date="2020-08" db="EMBL/GenBank/DDBJ databases">
        <title>Genomic Encyclopedia of Type Strains, Phase IV (KMG-IV): sequencing the most valuable type-strain genomes for metagenomic binning, comparative biology and taxonomic classification.</title>
        <authorList>
            <person name="Goeker M."/>
        </authorList>
    </citation>
    <scope>NUCLEOTIDE SEQUENCE [LARGE SCALE GENOMIC DNA]</scope>
    <source>
        <strain evidence="2 3">DSM 102134</strain>
    </source>
</reference>
<organism evidence="2 3">
    <name type="scientific">Pseudorhizobium flavum</name>
    <dbReference type="NCBI Taxonomy" id="1335061"/>
    <lineage>
        <taxon>Bacteria</taxon>
        <taxon>Pseudomonadati</taxon>
        <taxon>Pseudomonadota</taxon>
        <taxon>Alphaproteobacteria</taxon>
        <taxon>Hyphomicrobiales</taxon>
        <taxon>Rhizobiaceae</taxon>
        <taxon>Rhizobium/Agrobacterium group</taxon>
        <taxon>Pseudorhizobium</taxon>
    </lineage>
</organism>
<dbReference type="Proteomes" id="UP000535501">
    <property type="component" value="Unassembled WGS sequence"/>
</dbReference>
<accession>A0A7W9YW13</accession>
<feature type="domain" description="HNH nuclease" evidence="1">
    <location>
        <begin position="192"/>
        <end position="244"/>
    </location>
</feature>
<keyword evidence="2" id="KW-0255">Endonuclease</keyword>
<name>A0A7W9YW13_9HYPH</name>
<gene>
    <name evidence="2" type="ORF">HNQ75_001396</name>
</gene>